<evidence type="ECO:0008006" key="2">
    <source>
        <dbReference type="Google" id="ProtNLM"/>
    </source>
</evidence>
<sequence length="253" mass="29652">MDNGQSTKKICILIIFSPGPVYDKIFPLLQNYYRKFTNVIFYFTQFRENQTEPIEICEEKNMIYVQGKEGLMGILKKTVEAMKSIIKTHDGDFDFLVRTNISTFINIDLLGKFLAQVPPSKYYGGGHVLKCNWGKDKRMYGVYYIQGTSIIFSKDIVEDMCKYDDRFEYDIIDDVSFGRYIRKYHPDIFNNTDKYMKYNALHVGCNCCQKPSEDEIEQECVFYRNRSWGDRPADIVKIDKLCKKFLSISPNNS</sequence>
<evidence type="ECO:0000313" key="1">
    <source>
        <dbReference type="EMBL" id="QHU04780.1"/>
    </source>
</evidence>
<proteinExistence type="predicted"/>
<organism evidence="1">
    <name type="scientific">viral metagenome</name>
    <dbReference type="NCBI Taxonomy" id="1070528"/>
    <lineage>
        <taxon>unclassified sequences</taxon>
        <taxon>metagenomes</taxon>
        <taxon>organismal metagenomes</taxon>
    </lineage>
</organism>
<dbReference type="AlphaFoldDB" id="A0A6C0JJ50"/>
<name>A0A6C0JJ50_9ZZZZ</name>
<protein>
    <recommendedName>
        <fullName evidence="2">Glycosyltransferase</fullName>
    </recommendedName>
</protein>
<dbReference type="EMBL" id="MN740404">
    <property type="protein sequence ID" value="QHU04780.1"/>
    <property type="molecule type" value="Genomic_DNA"/>
</dbReference>
<accession>A0A6C0JJ50</accession>
<reference evidence="1" key="1">
    <citation type="journal article" date="2020" name="Nature">
        <title>Giant virus diversity and host interactions through global metagenomics.</title>
        <authorList>
            <person name="Schulz F."/>
            <person name="Roux S."/>
            <person name="Paez-Espino D."/>
            <person name="Jungbluth S."/>
            <person name="Walsh D.A."/>
            <person name="Denef V.J."/>
            <person name="McMahon K.D."/>
            <person name="Konstantinidis K.T."/>
            <person name="Eloe-Fadrosh E.A."/>
            <person name="Kyrpides N.C."/>
            <person name="Woyke T."/>
        </authorList>
    </citation>
    <scope>NUCLEOTIDE SEQUENCE</scope>
    <source>
        <strain evidence="1">GVMAG-M-3300027708-5</strain>
    </source>
</reference>
<dbReference type="Gene3D" id="3.90.550.50">
    <property type="match status" value="1"/>
</dbReference>